<dbReference type="PANTHER" id="PTHR11848">
    <property type="entry name" value="TGF-BETA FAMILY"/>
    <property type="match status" value="1"/>
</dbReference>
<dbReference type="EMBL" id="JASPKZ010007327">
    <property type="protein sequence ID" value="KAJ9584980.1"/>
    <property type="molecule type" value="Genomic_DNA"/>
</dbReference>
<dbReference type="GO" id="GO:0005615">
    <property type="term" value="C:extracellular space"/>
    <property type="evidence" value="ECO:0007669"/>
    <property type="project" value="TreeGrafter"/>
</dbReference>
<comment type="similarity">
    <text evidence="2">Belongs to the TGF-beta family.</text>
</comment>
<organism evidence="8 9">
    <name type="scientific">Diploptera punctata</name>
    <name type="common">Pacific beetle cockroach</name>
    <dbReference type="NCBI Taxonomy" id="6984"/>
    <lineage>
        <taxon>Eukaryota</taxon>
        <taxon>Metazoa</taxon>
        <taxon>Ecdysozoa</taxon>
        <taxon>Arthropoda</taxon>
        <taxon>Hexapoda</taxon>
        <taxon>Insecta</taxon>
        <taxon>Pterygota</taxon>
        <taxon>Neoptera</taxon>
        <taxon>Polyneoptera</taxon>
        <taxon>Dictyoptera</taxon>
        <taxon>Blattodea</taxon>
        <taxon>Blaberoidea</taxon>
        <taxon>Blaberidae</taxon>
        <taxon>Diplopterinae</taxon>
        <taxon>Diploptera</taxon>
    </lineage>
</organism>
<evidence type="ECO:0000313" key="9">
    <source>
        <dbReference type="Proteomes" id="UP001233999"/>
    </source>
</evidence>
<evidence type="ECO:0000256" key="5">
    <source>
        <dbReference type="ARBA" id="ARBA00023157"/>
    </source>
</evidence>
<gene>
    <name evidence="8" type="ORF">L9F63_020685</name>
</gene>
<protein>
    <recommendedName>
        <fullName evidence="7">TGF-beta propeptide domain-containing protein</fullName>
    </recommendedName>
</protein>
<comment type="subcellular location">
    <subcellularLocation>
        <location evidence="1">Secreted</location>
    </subcellularLocation>
</comment>
<comment type="caution">
    <text evidence="8">The sequence shown here is derived from an EMBL/GenBank/DDBJ whole genome shotgun (WGS) entry which is preliminary data.</text>
</comment>
<dbReference type="Gene3D" id="2.60.120.970">
    <property type="match status" value="1"/>
</dbReference>
<dbReference type="InterPro" id="IPR015615">
    <property type="entry name" value="TGF-beta-rel"/>
</dbReference>
<evidence type="ECO:0000256" key="6">
    <source>
        <dbReference type="SAM" id="MobiDB-lite"/>
    </source>
</evidence>
<evidence type="ECO:0000313" key="8">
    <source>
        <dbReference type="EMBL" id="KAJ9584980.1"/>
    </source>
</evidence>
<dbReference type="GO" id="GO:0005125">
    <property type="term" value="F:cytokine activity"/>
    <property type="evidence" value="ECO:0007669"/>
    <property type="project" value="TreeGrafter"/>
</dbReference>
<keyword evidence="5" id="KW-1015">Disulfide bond</keyword>
<dbReference type="PANTHER" id="PTHR11848:SF119">
    <property type="entry name" value="TGF-BETA FAMILY PROFILE DOMAIN-CONTAINING PROTEIN"/>
    <property type="match status" value="1"/>
</dbReference>
<name>A0AAD8EC27_DIPPU</name>
<accession>A0AAD8EC27</accession>
<feature type="domain" description="TGF-beta propeptide" evidence="7">
    <location>
        <begin position="26"/>
        <end position="156"/>
    </location>
</feature>
<keyword evidence="4" id="KW-0339">Growth factor</keyword>
<proteinExistence type="inferred from homology"/>
<evidence type="ECO:0000256" key="3">
    <source>
        <dbReference type="ARBA" id="ARBA00022525"/>
    </source>
</evidence>
<evidence type="ECO:0000256" key="2">
    <source>
        <dbReference type="ARBA" id="ARBA00006656"/>
    </source>
</evidence>
<feature type="region of interest" description="Disordered" evidence="6">
    <location>
        <begin position="1"/>
        <end position="30"/>
    </location>
</feature>
<dbReference type="Pfam" id="PF00688">
    <property type="entry name" value="TGFb_propeptide"/>
    <property type="match status" value="1"/>
</dbReference>
<evidence type="ECO:0000256" key="1">
    <source>
        <dbReference type="ARBA" id="ARBA00004613"/>
    </source>
</evidence>
<dbReference type="AlphaFoldDB" id="A0AAD8EC27"/>
<dbReference type="InterPro" id="IPR001111">
    <property type="entry name" value="TGF-b_propeptide"/>
</dbReference>
<reference evidence="8" key="1">
    <citation type="journal article" date="2023" name="IScience">
        <title>Live-bearing cockroach genome reveals convergent evolutionary mechanisms linked to viviparity in insects and beyond.</title>
        <authorList>
            <person name="Fouks B."/>
            <person name="Harrison M.C."/>
            <person name="Mikhailova A.A."/>
            <person name="Marchal E."/>
            <person name="English S."/>
            <person name="Carruthers M."/>
            <person name="Jennings E.C."/>
            <person name="Chiamaka E.L."/>
            <person name="Frigard R.A."/>
            <person name="Pippel M."/>
            <person name="Attardo G.M."/>
            <person name="Benoit J.B."/>
            <person name="Bornberg-Bauer E."/>
            <person name="Tobe S.S."/>
        </authorList>
    </citation>
    <scope>NUCLEOTIDE SEQUENCE</scope>
    <source>
        <strain evidence="8">Stay&amp;Tobe</strain>
    </source>
</reference>
<evidence type="ECO:0000256" key="4">
    <source>
        <dbReference type="ARBA" id="ARBA00023030"/>
    </source>
</evidence>
<keyword evidence="3" id="KW-0964">Secreted</keyword>
<keyword evidence="9" id="KW-1185">Reference proteome</keyword>
<dbReference type="Proteomes" id="UP001233999">
    <property type="component" value="Unassembled WGS sequence"/>
</dbReference>
<reference evidence="8" key="2">
    <citation type="submission" date="2023-05" db="EMBL/GenBank/DDBJ databases">
        <authorList>
            <person name="Fouks B."/>
        </authorList>
    </citation>
    <scope>NUCLEOTIDE SEQUENCE</scope>
    <source>
        <strain evidence="8">Stay&amp;Tobe</strain>
        <tissue evidence="8">Testes</tissue>
    </source>
</reference>
<sequence length="303" mass="34253">MFHPPTVSPVRHASAIRTRNRHRDRVRRDVGSRRRHNAFTWLYFPVDIPETARNQKVDVDHATLRLFVSGLHPDEAAREGNTVEVRVYQVLQPEKPDLESQLDETYVPEEGRLLVDRRRIHLAASASKWTEFDVTKAAEAWVNGGVSNLGLEVECRECVRRGVTLVTQETVGSNSSVSPVLNILADIHMGVNSRRKRSAIYSSDPLSNTHRSRRIECHKDGQRCCRHTMEVVFKELEGFGFIFQTQKIRCRLLQGTMSPPLQPSASPRTLAESHLAAGSRKSAQTLLCAQQTYGARNPTRGRT</sequence>
<evidence type="ECO:0000259" key="7">
    <source>
        <dbReference type="Pfam" id="PF00688"/>
    </source>
</evidence>
<dbReference type="GO" id="GO:0008083">
    <property type="term" value="F:growth factor activity"/>
    <property type="evidence" value="ECO:0007669"/>
    <property type="project" value="UniProtKB-KW"/>
</dbReference>